<protein>
    <submittedName>
        <fullName evidence="1">Uncharacterized protein</fullName>
    </submittedName>
</protein>
<name>A0A364V972_9CORY</name>
<reference evidence="1 2" key="1">
    <citation type="journal article" date="2018" name="Syst. Appl. Microbiol.">
        <title>Corynebacterium heidelbergense sp. nov., isolated from the preen glands of Egyptian geese (Alopochen aegyptiacus).</title>
        <authorList>
            <person name="Braun M.S."/>
            <person name="Wang E."/>
            <person name="Zimmermann S."/>
            <person name="Wink M."/>
        </authorList>
    </citation>
    <scope>NUCLEOTIDE SEQUENCE [LARGE SCALE GENOMIC DNA]</scope>
    <source>
        <strain evidence="1 2">DSM 104638</strain>
    </source>
</reference>
<organism evidence="1 2">
    <name type="scientific">Corynebacterium heidelbergense</name>
    <dbReference type="NCBI Taxonomy" id="2055947"/>
    <lineage>
        <taxon>Bacteria</taxon>
        <taxon>Bacillati</taxon>
        <taxon>Actinomycetota</taxon>
        <taxon>Actinomycetes</taxon>
        <taxon>Mycobacteriales</taxon>
        <taxon>Corynebacteriaceae</taxon>
        <taxon>Corynebacterium</taxon>
    </lineage>
</organism>
<evidence type="ECO:0000313" key="2">
    <source>
        <dbReference type="Proteomes" id="UP000251047"/>
    </source>
</evidence>
<dbReference type="AlphaFoldDB" id="A0A364V972"/>
<accession>A0A364V972</accession>
<sequence length="269" mass="30092">MRNPSKIGNQLERVAHCANEVARTEPRMGEGERDEVNAAFNQPSDNSSFASNCARLCDEQATLLLQAAGAHLHSIGVLLRHKRANLPPISVLARASIEACGRCMWLIDSEVQEVDRTNRALKIAKTRMSWLEHVTDGAIIKQDENRHLVPAIKSGRINEDVPSNGEFLKIWSTVWDRGRHFNIDTEELNELHDWVHSNEAAVAIYQMGVHKNLQLDSRLTLKAAALCALVVSSTTTELAGRRLAAHLEHEIQSGRDFSIELYKTTHELL</sequence>
<evidence type="ECO:0000313" key="1">
    <source>
        <dbReference type="EMBL" id="RAV33213.1"/>
    </source>
</evidence>
<comment type="caution">
    <text evidence="1">The sequence shown here is derived from an EMBL/GenBank/DDBJ whole genome shotgun (WGS) entry which is preliminary data.</text>
</comment>
<dbReference type="Proteomes" id="UP000251047">
    <property type="component" value="Unassembled WGS sequence"/>
</dbReference>
<dbReference type="EMBL" id="PHQP01000106">
    <property type="protein sequence ID" value="RAV33213.1"/>
    <property type="molecule type" value="Genomic_DNA"/>
</dbReference>
<gene>
    <name evidence="1" type="ORF">CWC39_09720</name>
</gene>
<proteinExistence type="predicted"/>